<feature type="repeat" description="TPR" evidence="3">
    <location>
        <begin position="566"/>
        <end position="599"/>
    </location>
</feature>
<proteinExistence type="predicted"/>
<feature type="transmembrane region" description="Helical" evidence="4">
    <location>
        <begin position="266"/>
        <end position="283"/>
    </location>
</feature>
<dbReference type="PROSITE" id="PS50005">
    <property type="entry name" value="TPR"/>
    <property type="match status" value="4"/>
</dbReference>
<feature type="repeat" description="TPR" evidence="3">
    <location>
        <begin position="464"/>
        <end position="497"/>
    </location>
</feature>
<dbReference type="AlphaFoldDB" id="A0A2M7BAY7"/>
<dbReference type="InterPro" id="IPR011990">
    <property type="entry name" value="TPR-like_helical_dom_sf"/>
</dbReference>
<dbReference type="Pfam" id="PF00515">
    <property type="entry name" value="TPR_1"/>
    <property type="match status" value="1"/>
</dbReference>
<dbReference type="InterPro" id="IPR019734">
    <property type="entry name" value="TPR_rpt"/>
</dbReference>
<sequence>MNLTKSQKKFIKKNWKRLPLSEIGSKVGVSENDLRNYLETTLPKEKLEKIVRQDGNISSPQTPLPIFKTWLRKNVVILIFLAVLVFAVYSNSLGNQFLSDDIAGIVQDKNMGNWFYYLRYWTINSARYFFYCIVFKLFGLNPVFFRLINIIFHLGCVWVIYALLSLLNGTPLAIMVASLFAVHPLLSEGLVWISGGLYAQYSFFVLFSFLLYYISRSKNWAKKYYWFSVIFYIPGLFTTEKAAVLFPILIFFELINNKLKEHWKKLIPYFLLTGVIVVMVVFGGQLGQRINALRTSYYQEKGFYNPLTQIPTAIANYLWLIVWPDNLTLYHSEMVYTNTQYTLMAIVTLIYFGLIVFTFLKKKYRKYCFWLGFFFISLLPMLTPLKVAWIVAERYAYLGTLGILVLIGIGLQKLGSILKNKYLLYTFFGIIIIALSIRTIVRNIDWKDQDHLWLAAARTSPSSPQNHNNLGDLYGRHGNFEKAIEEFKIAIALLPNYGDAYHNMANSYLQLGKIDEAIENYQKALTFNPGLWQSHQNLAAIYAQRGQINLTLEHLEKAVALNPQNPTLRLNLGIVYFNLGKKAEAKKEFEAVLVLDPGNQDAQKFLKSTP</sequence>
<evidence type="ECO:0000256" key="2">
    <source>
        <dbReference type="ARBA" id="ARBA00022803"/>
    </source>
</evidence>
<reference evidence="6" key="1">
    <citation type="submission" date="2017-09" db="EMBL/GenBank/DDBJ databases">
        <title>Depth-based differentiation of microbial function through sediment-hosted aquifers and enrichment of novel symbionts in the deep terrestrial subsurface.</title>
        <authorList>
            <person name="Probst A.J."/>
            <person name="Ladd B."/>
            <person name="Jarett J.K."/>
            <person name="Geller-Mcgrath D.E."/>
            <person name="Sieber C.M.K."/>
            <person name="Emerson J.B."/>
            <person name="Anantharaman K."/>
            <person name="Thomas B.C."/>
            <person name="Malmstrom R."/>
            <person name="Stieglmeier M."/>
            <person name="Klingl A."/>
            <person name="Woyke T."/>
            <person name="Ryan C.M."/>
            <person name="Banfield J.F."/>
        </authorList>
    </citation>
    <scope>NUCLEOTIDE SEQUENCE [LARGE SCALE GENOMIC DNA]</scope>
</reference>
<feature type="transmembrane region" description="Helical" evidence="4">
    <location>
        <begin position="114"/>
        <end position="138"/>
    </location>
</feature>
<feature type="transmembrane region" description="Helical" evidence="4">
    <location>
        <begin position="150"/>
        <end position="183"/>
    </location>
</feature>
<evidence type="ECO:0000256" key="1">
    <source>
        <dbReference type="ARBA" id="ARBA00022737"/>
    </source>
</evidence>
<keyword evidence="4" id="KW-0812">Transmembrane</keyword>
<keyword evidence="4" id="KW-1133">Transmembrane helix</keyword>
<feature type="repeat" description="TPR" evidence="3">
    <location>
        <begin position="498"/>
        <end position="531"/>
    </location>
</feature>
<keyword evidence="4" id="KW-0472">Membrane</keyword>
<dbReference type="PROSITE" id="PS50293">
    <property type="entry name" value="TPR_REGION"/>
    <property type="match status" value="1"/>
</dbReference>
<dbReference type="PANTHER" id="PTHR44227">
    <property type="match status" value="1"/>
</dbReference>
<feature type="transmembrane region" description="Helical" evidence="4">
    <location>
        <begin position="75"/>
        <end position="94"/>
    </location>
</feature>
<evidence type="ECO:0000256" key="3">
    <source>
        <dbReference type="PROSITE-ProRule" id="PRU00339"/>
    </source>
</evidence>
<name>A0A2M7BAY7_9BACT</name>
<dbReference type="PANTHER" id="PTHR44227:SF3">
    <property type="entry name" value="PROTEIN O-MANNOSYL-TRANSFERASE TMTC4"/>
    <property type="match status" value="1"/>
</dbReference>
<feature type="transmembrane region" description="Helical" evidence="4">
    <location>
        <begin position="395"/>
        <end position="411"/>
    </location>
</feature>
<dbReference type="SMART" id="SM00028">
    <property type="entry name" value="TPR"/>
    <property type="match status" value="4"/>
</dbReference>
<evidence type="ECO:0000313" key="5">
    <source>
        <dbReference type="EMBL" id="PIV00255.1"/>
    </source>
</evidence>
<dbReference type="SUPFAM" id="SSF48452">
    <property type="entry name" value="TPR-like"/>
    <property type="match status" value="1"/>
</dbReference>
<dbReference type="Pfam" id="PF13414">
    <property type="entry name" value="TPR_11"/>
    <property type="match status" value="1"/>
</dbReference>
<comment type="caution">
    <text evidence="5">The sequence shown here is derived from an EMBL/GenBank/DDBJ whole genome shotgun (WGS) entry which is preliminary data.</text>
</comment>
<evidence type="ECO:0000256" key="4">
    <source>
        <dbReference type="SAM" id="Phobius"/>
    </source>
</evidence>
<dbReference type="Proteomes" id="UP000229631">
    <property type="component" value="Unassembled WGS sequence"/>
</dbReference>
<feature type="transmembrane region" description="Helical" evidence="4">
    <location>
        <begin position="423"/>
        <end position="441"/>
    </location>
</feature>
<feature type="transmembrane region" description="Helical" evidence="4">
    <location>
        <begin position="224"/>
        <end position="254"/>
    </location>
</feature>
<dbReference type="InterPro" id="IPR052346">
    <property type="entry name" value="O-mannosyl-transferase_TMTC"/>
</dbReference>
<feature type="transmembrane region" description="Helical" evidence="4">
    <location>
        <begin position="303"/>
        <end position="321"/>
    </location>
</feature>
<gene>
    <name evidence="5" type="ORF">COS54_03410</name>
</gene>
<dbReference type="InterPro" id="IPR013105">
    <property type="entry name" value="TPR_2"/>
</dbReference>
<accession>A0A2M7BAY7</accession>
<protein>
    <submittedName>
        <fullName evidence="5">Uncharacterized protein</fullName>
    </submittedName>
</protein>
<evidence type="ECO:0000313" key="6">
    <source>
        <dbReference type="Proteomes" id="UP000229631"/>
    </source>
</evidence>
<dbReference type="Gene3D" id="1.25.40.10">
    <property type="entry name" value="Tetratricopeptide repeat domain"/>
    <property type="match status" value="2"/>
</dbReference>
<keyword evidence="2 3" id="KW-0802">TPR repeat</keyword>
<feature type="transmembrane region" description="Helical" evidence="4">
    <location>
        <begin position="367"/>
        <end position="389"/>
    </location>
</feature>
<feature type="transmembrane region" description="Helical" evidence="4">
    <location>
        <begin position="341"/>
        <end position="360"/>
    </location>
</feature>
<feature type="repeat" description="TPR" evidence="3">
    <location>
        <begin position="532"/>
        <end position="565"/>
    </location>
</feature>
<dbReference type="Pfam" id="PF07719">
    <property type="entry name" value="TPR_2"/>
    <property type="match status" value="1"/>
</dbReference>
<feature type="transmembrane region" description="Helical" evidence="4">
    <location>
        <begin position="189"/>
        <end position="212"/>
    </location>
</feature>
<keyword evidence="1" id="KW-0677">Repeat</keyword>
<dbReference type="EMBL" id="PEVC01000059">
    <property type="protein sequence ID" value="PIV00255.1"/>
    <property type="molecule type" value="Genomic_DNA"/>
</dbReference>
<organism evidence="5 6">
    <name type="scientific">Candidatus Shapirobacteria bacterium CG03_land_8_20_14_0_80_39_12</name>
    <dbReference type="NCBI Taxonomy" id="1974879"/>
    <lineage>
        <taxon>Bacteria</taxon>
        <taxon>Candidatus Shapironibacteriota</taxon>
    </lineage>
</organism>